<evidence type="ECO:0000256" key="1">
    <source>
        <dbReference type="ARBA" id="ARBA00004196"/>
    </source>
</evidence>
<dbReference type="GO" id="GO:0015833">
    <property type="term" value="P:peptide transport"/>
    <property type="evidence" value="ECO:0007669"/>
    <property type="project" value="TreeGrafter"/>
</dbReference>
<dbReference type="InterPro" id="IPR030678">
    <property type="entry name" value="Peptide/Ni-bd"/>
</dbReference>
<evidence type="ECO:0000256" key="5">
    <source>
        <dbReference type="SAM" id="SignalP"/>
    </source>
</evidence>
<sequence length="538" mass="57479">MMGKRSRLGAAVLTTVVLASGCAGADSTPDVRKADTGRKGPLLVNILGAPTTLDPAVACGVNDMHLMDNLYSRLVDYGVKPGPAPGTTIFDPGAYRPDLATSWEIGDDGKTYTFKLAGGAKFASGAPIDAKAVKYSLDRTLTMGMCGKSYLNDGYDKPALIKKVEVVDPATVSVELRWPDPNFLQALAQPAASIVDPTVIEAHGGIAKGKANTHFANNPAGASGPFVLKSYEPGRSATLAANPAYHGKRPASENVQVNFITDTSTLLLQARNGKADVTVGLSKKAARSLEGNPCCKVAAFPSALSLDIALNWRYAPFANEKLRRALTHAFPYQEMLASVGQGYGEPFYGPMPPDMVGYNAEGSRQRQYDPDLARKLIAESGVPTPVTFELSIPAGQEELSEFATAVQSVLSKVDVKVTVREIPPSERAKILNSGAYEAIVISGGPGIVDPGYLLSYDMSCDSPYNITKICVPEADTNWAAARQTMDADKRQEHWDKVTAAWVEASPKLKFWSVPAMVAMDGSMSSLHYSVHPNFSTWK</sequence>
<name>A0A919V9I6_9ACTN</name>
<dbReference type="PANTHER" id="PTHR30290">
    <property type="entry name" value="PERIPLASMIC BINDING COMPONENT OF ABC TRANSPORTER"/>
    <property type="match status" value="1"/>
</dbReference>
<dbReference type="SUPFAM" id="SSF53850">
    <property type="entry name" value="Periplasmic binding protein-like II"/>
    <property type="match status" value="1"/>
</dbReference>
<feature type="chain" id="PRO_5036972793" evidence="5">
    <location>
        <begin position="26"/>
        <end position="538"/>
    </location>
</feature>
<comment type="similarity">
    <text evidence="2">Belongs to the bacterial solute-binding protein 5 family.</text>
</comment>
<reference evidence="7" key="1">
    <citation type="submission" date="2021-01" db="EMBL/GenBank/DDBJ databases">
        <title>Whole genome shotgun sequence of Sinosporangium siamense NBRC 109515.</title>
        <authorList>
            <person name="Komaki H."/>
            <person name="Tamura T."/>
        </authorList>
    </citation>
    <scope>NUCLEOTIDE SEQUENCE</scope>
    <source>
        <strain evidence="7">NBRC 109515</strain>
    </source>
</reference>
<dbReference type="InterPro" id="IPR000914">
    <property type="entry name" value="SBP_5_dom"/>
</dbReference>
<feature type="signal peptide" evidence="5">
    <location>
        <begin position="1"/>
        <end position="25"/>
    </location>
</feature>
<accession>A0A919V9I6</accession>
<dbReference type="EMBL" id="BOOW01000035">
    <property type="protein sequence ID" value="GII95341.1"/>
    <property type="molecule type" value="Genomic_DNA"/>
</dbReference>
<dbReference type="Gene3D" id="3.40.190.10">
    <property type="entry name" value="Periplasmic binding protein-like II"/>
    <property type="match status" value="1"/>
</dbReference>
<dbReference type="GO" id="GO:0030313">
    <property type="term" value="C:cell envelope"/>
    <property type="evidence" value="ECO:0007669"/>
    <property type="project" value="UniProtKB-SubCell"/>
</dbReference>
<dbReference type="PIRSF" id="PIRSF002741">
    <property type="entry name" value="MppA"/>
    <property type="match status" value="1"/>
</dbReference>
<evidence type="ECO:0000259" key="6">
    <source>
        <dbReference type="Pfam" id="PF00496"/>
    </source>
</evidence>
<dbReference type="Pfam" id="PF00496">
    <property type="entry name" value="SBP_bac_5"/>
    <property type="match status" value="1"/>
</dbReference>
<evidence type="ECO:0000256" key="2">
    <source>
        <dbReference type="ARBA" id="ARBA00005695"/>
    </source>
</evidence>
<dbReference type="RefSeq" id="WP_380659832.1">
    <property type="nucleotide sequence ID" value="NZ_JBHLZQ010000068.1"/>
</dbReference>
<organism evidence="7 8">
    <name type="scientific">Sinosporangium siamense</name>
    <dbReference type="NCBI Taxonomy" id="1367973"/>
    <lineage>
        <taxon>Bacteria</taxon>
        <taxon>Bacillati</taxon>
        <taxon>Actinomycetota</taxon>
        <taxon>Actinomycetes</taxon>
        <taxon>Streptosporangiales</taxon>
        <taxon>Streptosporangiaceae</taxon>
        <taxon>Sinosporangium</taxon>
    </lineage>
</organism>
<keyword evidence="3" id="KW-0813">Transport</keyword>
<comment type="caution">
    <text evidence="7">The sequence shown here is derived from an EMBL/GenBank/DDBJ whole genome shotgun (WGS) entry which is preliminary data.</text>
</comment>
<evidence type="ECO:0000256" key="3">
    <source>
        <dbReference type="ARBA" id="ARBA00022448"/>
    </source>
</evidence>
<dbReference type="PANTHER" id="PTHR30290:SF10">
    <property type="entry name" value="PERIPLASMIC OLIGOPEPTIDE-BINDING PROTEIN-RELATED"/>
    <property type="match status" value="1"/>
</dbReference>
<dbReference type="CDD" id="cd08512">
    <property type="entry name" value="PBP2_NikA_DppA_OppA_like_7"/>
    <property type="match status" value="1"/>
</dbReference>
<feature type="domain" description="Solute-binding protein family 5" evidence="6">
    <location>
        <begin position="95"/>
        <end position="461"/>
    </location>
</feature>
<dbReference type="PROSITE" id="PS51257">
    <property type="entry name" value="PROKAR_LIPOPROTEIN"/>
    <property type="match status" value="1"/>
</dbReference>
<protein>
    <submittedName>
        <fullName evidence="7">ABC transporter substrate-binding protein</fullName>
    </submittedName>
</protein>
<evidence type="ECO:0000313" key="7">
    <source>
        <dbReference type="EMBL" id="GII95341.1"/>
    </source>
</evidence>
<keyword evidence="4 5" id="KW-0732">Signal</keyword>
<evidence type="ECO:0000313" key="8">
    <source>
        <dbReference type="Proteomes" id="UP000606172"/>
    </source>
</evidence>
<dbReference type="GO" id="GO:0042597">
    <property type="term" value="C:periplasmic space"/>
    <property type="evidence" value="ECO:0007669"/>
    <property type="project" value="UniProtKB-ARBA"/>
</dbReference>
<comment type="subcellular location">
    <subcellularLocation>
        <location evidence="1">Cell envelope</location>
    </subcellularLocation>
</comment>
<dbReference type="Proteomes" id="UP000606172">
    <property type="component" value="Unassembled WGS sequence"/>
</dbReference>
<dbReference type="Gene3D" id="3.10.105.10">
    <property type="entry name" value="Dipeptide-binding Protein, Domain 3"/>
    <property type="match status" value="1"/>
</dbReference>
<dbReference type="GO" id="GO:0043190">
    <property type="term" value="C:ATP-binding cassette (ABC) transporter complex"/>
    <property type="evidence" value="ECO:0007669"/>
    <property type="project" value="InterPro"/>
</dbReference>
<dbReference type="GO" id="GO:1904680">
    <property type="term" value="F:peptide transmembrane transporter activity"/>
    <property type="evidence" value="ECO:0007669"/>
    <property type="project" value="TreeGrafter"/>
</dbReference>
<proteinExistence type="inferred from homology"/>
<keyword evidence="8" id="KW-1185">Reference proteome</keyword>
<dbReference type="InterPro" id="IPR039424">
    <property type="entry name" value="SBP_5"/>
</dbReference>
<evidence type="ECO:0000256" key="4">
    <source>
        <dbReference type="ARBA" id="ARBA00022729"/>
    </source>
</evidence>
<gene>
    <name evidence="7" type="ORF">Ssi02_55720</name>
</gene>
<dbReference type="AlphaFoldDB" id="A0A919V9I6"/>